<dbReference type="SUPFAM" id="SSF55729">
    <property type="entry name" value="Acyl-CoA N-acyltransferases (Nat)"/>
    <property type="match status" value="1"/>
</dbReference>
<gene>
    <name evidence="2" type="ORF">LCGC14_0985410</name>
</gene>
<dbReference type="AlphaFoldDB" id="A0A0F9N7D4"/>
<dbReference type="Gene3D" id="3.40.630.30">
    <property type="match status" value="1"/>
</dbReference>
<protein>
    <recommendedName>
        <fullName evidence="1">N-acetyltransferase domain-containing protein</fullName>
    </recommendedName>
</protein>
<dbReference type="Pfam" id="PF13527">
    <property type="entry name" value="Acetyltransf_9"/>
    <property type="match status" value="1"/>
</dbReference>
<comment type="caution">
    <text evidence="2">The sequence shown here is derived from an EMBL/GenBank/DDBJ whole genome shotgun (WGS) entry which is preliminary data.</text>
</comment>
<dbReference type="InterPro" id="IPR016181">
    <property type="entry name" value="Acyl_CoA_acyltransferase"/>
</dbReference>
<evidence type="ECO:0000259" key="1">
    <source>
        <dbReference type="PROSITE" id="PS51186"/>
    </source>
</evidence>
<evidence type="ECO:0000313" key="2">
    <source>
        <dbReference type="EMBL" id="KKN15495.1"/>
    </source>
</evidence>
<dbReference type="GO" id="GO:0016747">
    <property type="term" value="F:acyltransferase activity, transferring groups other than amino-acyl groups"/>
    <property type="evidence" value="ECO:0007669"/>
    <property type="project" value="InterPro"/>
</dbReference>
<sequence>MFTNIQPYSKKLHNGLVMKSISSKEDVESLVSFNRLIHGEESDARLIRTLIMEHPYTKPDYFIFIEEESDKKIVSSLCLIPWIWQFKDIKIRTGEMGFVGTLREYRNKGLIRKLNERFVELLKRDNFLMSHIQGIAYFYKQFGYEYAIPLEGGFRFDLNNIEDSKPGDQQNIRISKATIEDVPILMQLYEDSAKRYDITSTREIKI</sequence>
<organism evidence="2">
    <name type="scientific">marine sediment metagenome</name>
    <dbReference type="NCBI Taxonomy" id="412755"/>
    <lineage>
        <taxon>unclassified sequences</taxon>
        <taxon>metagenomes</taxon>
        <taxon>ecological metagenomes</taxon>
    </lineage>
</organism>
<dbReference type="EMBL" id="LAZR01003706">
    <property type="protein sequence ID" value="KKN15495.1"/>
    <property type="molecule type" value="Genomic_DNA"/>
</dbReference>
<feature type="domain" description="N-acetyltransferase" evidence="1">
    <location>
        <begin position="16"/>
        <end position="168"/>
    </location>
</feature>
<reference evidence="2" key="1">
    <citation type="journal article" date="2015" name="Nature">
        <title>Complex archaea that bridge the gap between prokaryotes and eukaryotes.</title>
        <authorList>
            <person name="Spang A."/>
            <person name="Saw J.H."/>
            <person name="Jorgensen S.L."/>
            <person name="Zaremba-Niedzwiedzka K."/>
            <person name="Martijn J."/>
            <person name="Lind A.E."/>
            <person name="van Eijk R."/>
            <person name="Schleper C."/>
            <person name="Guy L."/>
            <person name="Ettema T.J."/>
        </authorList>
    </citation>
    <scope>NUCLEOTIDE SEQUENCE</scope>
</reference>
<name>A0A0F9N7D4_9ZZZZ</name>
<dbReference type="InterPro" id="IPR000182">
    <property type="entry name" value="GNAT_dom"/>
</dbReference>
<proteinExistence type="predicted"/>
<dbReference type="PROSITE" id="PS51186">
    <property type="entry name" value="GNAT"/>
    <property type="match status" value="1"/>
</dbReference>
<accession>A0A0F9N7D4</accession>